<sequence>MHYSPTTEEVRTTTAALTKALGALKLRCCLVGGVACSSYGNSRTPNDVDMVVLDCVWTQEELKRQVVATDPNFFTVASKDPYATYRVLFYRLPDSSLSHLYTSSRSSTTRNYPSYSRSSYKRCKVDLLLPGIMNIPFVPKDRIPFDRRSQPLMPFLPLLLLKLQAWQDHGESPKDYMRRKQPVDVADITEMLNLAATKYPRVKLDKDKEWLPESFVEAARARVRLFIRKHSYTREHWRRLGF</sequence>
<keyword evidence="2" id="KW-1185">Reference proteome</keyword>
<gene>
    <name evidence="1" type="ORF">AAF712_010513</name>
</gene>
<comment type="caution">
    <text evidence="1">The sequence shown here is derived from an EMBL/GenBank/DDBJ whole genome shotgun (WGS) entry which is preliminary data.</text>
</comment>
<name>A0ABR2ZNK2_9AGAR</name>
<proteinExistence type="predicted"/>
<dbReference type="SUPFAM" id="SSF81301">
    <property type="entry name" value="Nucleotidyltransferase"/>
    <property type="match status" value="1"/>
</dbReference>
<protein>
    <submittedName>
        <fullName evidence="1">Uncharacterized protein</fullName>
    </submittedName>
</protein>
<evidence type="ECO:0000313" key="1">
    <source>
        <dbReference type="EMBL" id="KAL0062579.1"/>
    </source>
</evidence>
<dbReference type="InterPro" id="IPR043519">
    <property type="entry name" value="NT_sf"/>
</dbReference>
<accession>A0ABR2ZNK2</accession>
<evidence type="ECO:0000313" key="2">
    <source>
        <dbReference type="Proteomes" id="UP001437256"/>
    </source>
</evidence>
<dbReference type="EMBL" id="JBBXMP010000101">
    <property type="protein sequence ID" value="KAL0062579.1"/>
    <property type="molecule type" value="Genomic_DNA"/>
</dbReference>
<reference evidence="1 2" key="1">
    <citation type="submission" date="2024-05" db="EMBL/GenBank/DDBJ databases">
        <title>A draft genome resource for the thread blight pathogen Marasmius tenuissimus strain MS-2.</title>
        <authorList>
            <person name="Yulfo-Soto G.E."/>
            <person name="Baruah I.K."/>
            <person name="Amoako-Attah I."/>
            <person name="Bukari Y."/>
            <person name="Meinhardt L.W."/>
            <person name="Bailey B.A."/>
            <person name="Cohen S.P."/>
        </authorList>
    </citation>
    <scope>NUCLEOTIDE SEQUENCE [LARGE SCALE GENOMIC DNA]</scope>
    <source>
        <strain evidence="1 2">MS-2</strain>
    </source>
</reference>
<dbReference type="Proteomes" id="UP001437256">
    <property type="component" value="Unassembled WGS sequence"/>
</dbReference>
<organism evidence="1 2">
    <name type="scientific">Marasmius tenuissimus</name>
    <dbReference type="NCBI Taxonomy" id="585030"/>
    <lineage>
        <taxon>Eukaryota</taxon>
        <taxon>Fungi</taxon>
        <taxon>Dikarya</taxon>
        <taxon>Basidiomycota</taxon>
        <taxon>Agaricomycotina</taxon>
        <taxon>Agaricomycetes</taxon>
        <taxon>Agaricomycetidae</taxon>
        <taxon>Agaricales</taxon>
        <taxon>Marasmiineae</taxon>
        <taxon>Marasmiaceae</taxon>
        <taxon>Marasmius</taxon>
    </lineage>
</organism>